<dbReference type="RefSeq" id="WP_023588024.1">
    <property type="nucleotide sequence ID" value="NZ_ASHX02000001.1"/>
</dbReference>
<protein>
    <recommendedName>
        <fullName evidence="5">WD40 repeat domain-containing protein</fullName>
    </recommendedName>
</protein>
<feature type="compositionally biased region" description="Gly residues" evidence="1">
    <location>
        <begin position="281"/>
        <end position="306"/>
    </location>
</feature>
<feature type="region of interest" description="Disordered" evidence="1">
    <location>
        <begin position="269"/>
        <end position="306"/>
    </location>
</feature>
<keyword evidence="2" id="KW-0732">Signal</keyword>
<dbReference type="eggNOG" id="COG3386">
    <property type="taxonomic scope" value="Bacteria"/>
</dbReference>
<dbReference type="InterPro" id="IPR015943">
    <property type="entry name" value="WD40/YVTN_repeat-like_dom_sf"/>
</dbReference>
<evidence type="ECO:0000256" key="1">
    <source>
        <dbReference type="SAM" id="MobiDB-lite"/>
    </source>
</evidence>
<dbReference type="STRING" id="1306406.J116_015700"/>
<dbReference type="Gene3D" id="2.130.10.10">
    <property type="entry name" value="YVTN repeat-like/Quinoprotein amine dehydrogenase"/>
    <property type="match status" value="1"/>
</dbReference>
<sequence>MASLRASTVLAAALLLSAVTVPTASADDPDGFTLQDPRITESSGLAASRAHPGVYWTHNDQDEPRVFAVDGRTGETVATVTLRGVGRPRDMEAISVGPDGYVYVGDIGDNLNGSWSHVWIYRFREPERLRDQAVDATQYTVRYEDGPRDAEALMVHPRTGRVYIASKNEEGGGLYEGPAKLSAKGANVFRRVGEVPWVTDGAFSPDGTRLVLRGYFSARGYAWKDGRLGPDDRVRAPVLAQSESVTYTLDGSALLFGTEGERARVARVPVEGTGAAPSPSGGSGTGTGPGAASGGGAGDGRGDGAEGGGSAYTLGLVALGAALLLGLRRLRGRGGASGE</sequence>
<proteinExistence type="predicted"/>
<feature type="signal peptide" evidence="2">
    <location>
        <begin position="1"/>
        <end position="26"/>
    </location>
</feature>
<evidence type="ECO:0000313" key="3">
    <source>
        <dbReference type="EMBL" id="OEJ95714.1"/>
    </source>
</evidence>
<evidence type="ECO:0000256" key="2">
    <source>
        <dbReference type="SAM" id="SignalP"/>
    </source>
</evidence>
<dbReference type="Proteomes" id="UP000095329">
    <property type="component" value="Unassembled WGS sequence"/>
</dbReference>
<dbReference type="SUPFAM" id="SSF75011">
    <property type="entry name" value="3-carboxy-cis,cis-mucoante lactonizing enzyme"/>
    <property type="match status" value="1"/>
</dbReference>
<accession>A0A1D3DTQ6</accession>
<organism evidence="3 4">
    <name type="scientific">Streptomyces thermolilacinus SPC6</name>
    <dbReference type="NCBI Taxonomy" id="1306406"/>
    <lineage>
        <taxon>Bacteria</taxon>
        <taxon>Bacillati</taxon>
        <taxon>Actinomycetota</taxon>
        <taxon>Actinomycetes</taxon>
        <taxon>Kitasatosporales</taxon>
        <taxon>Streptomycetaceae</taxon>
        <taxon>Streptomyces</taxon>
    </lineage>
</organism>
<evidence type="ECO:0000313" key="4">
    <source>
        <dbReference type="Proteomes" id="UP000095329"/>
    </source>
</evidence>
<reference evidence="3 4" key="1">
    <citation type="journal article" date="2013" name="Genome Announc.">
        <title>Genome Sequence of Streptomyces violaceusniger Strain SPC6, a Halotolerant Streptomycete That Exhibits Rapid Growth and Development.</title>
        <authorList>
            <person name="Chen X."/>
            <person name="Zhang B."/>
            <person name="Zhang W."/>
            <person name="Wu X."/>
            <person name="Zhang M."/>
            <person name="Chen T."/>
            <person name="Liu G."/>
            <person name="Dyson P."/>
        </authorList>
    </citation>
    <scope>NUCLEOTIDE SEQUENCE [LARGE SCALE GENOMIC DNA]</scope>
    <source>
        <strain evidence="3 4">SPC6</strain>
    </source>
</reference>
<keyword evidence="4" id="KW-1185">Reference proteome</keyword>
<gene>
    <name evidence="3" type="ORF">J116_015700</name>
</gene>
<evidence type="ECO:0008006" key="5">
    <source>
        <dbReference type="Google" id="ProtNLM"/>
    </source>
</evidence>
<dbReference type="AlphaFoldDB" id="A0A1D3DTQ6"/>
<name>A0A1D3DTQ6_9ACTN</name>
<comment type="caution">
    <text evidence="3">The sequence shown here is derived from an EMBL/GenBank/DDBJ whole genome shotgun (WGS) entry which is preliminary data.</text>
</comment>
<dbReference type="OrthoDB" id="9801244at2"/>
<dbReference type="EMBL" id="ASHX02000001">
    <property type="protein sequence ID" value="OEJ95714.1"/>
    <property type="molecule type" value="Genomic_DNA"/>
</dbReference>
<feature type="chain" id="PRO_5008914835" description="WD40 repeat domain-containing protein" evidence="2">
    <location>
        <begin position="27"/>
        <end position="339"/>
    </location>
</feature>